<organism evidence="1 3">
    <name type="scientific">Oryza sativa subsp. japonica</name>
    <name type="common">Rice</name>
    <dbReference type="NCBI Taxonomy" id="39947"/>
    <lineage>
        <taxon>Eukaryota</taxon>
        <taxon>Viridiplantae</taxon>
        <taxon>Streptophyta</taxon>
        <taxon>Embryophyta</taxon>
        <taxon>Tracheophyta</taxon>
        <taxon>Spermatophyta</taxon>
        <taxon>Magnoliopsida</taxon>
        <taxon>Liliopsida</taxon>
        <taxon>Poales</taxon>
        <taxon>Poaceae</taxon>
        <taxon>BOP clade</taxon>
        <taxon>Oryzoideae</taxon>
        <taxon>Oryzeae</taxon>
        <taxon>Oryzinae</taxon>
        <taxon>Oryza</taxon>
        <taxon>Oryza sativa</taxon>
    </lineage>
</organism>
<accession>Q8H392</accession>
<evidence type="ECO:0000313" key="2">
    <source>
        <dbReference type="EMBL" id="BAC83209.1"/>
    </source>
</evidence>
<dbReference type="Proteomes" id="UP000000763">
    <property type="component" value="Chromosome 7"/>
</dbReference>
<evidence type="ECO:0000313" key="3">
    <source>
        <dbReference type="Proteomes" id="UP000000763"/>
    </source>
</evidence>
<reference evidence="2" key="1">
    <citation type="submission" date="2001-07" db="EMBL/GenBank/DDBJ databases">
        <title>Oryza sativa nipponbare(GA3) genomic DNA, chromosome 7, BAC clone:OJ1118_G09.</title>
        <authorList>
            <person name="Sasaki T."/>
            <person name="Matsumoto T."/>
            <person name="Yamamoto K."/>
        </authorList>
    </citation>
    <scope>NUCLEOTIDE SEQUENCE</scope>
</reference>
<protein>
    <submittedName>
        <fullName evidence="1">Uncharacterized protein</fullName>
    </submittedName>
</protein>
<reference evidence="1" key="2">
    <citation type="submission" date="2002-05" db="EMBL/GenBank/DDBJ databases">
        <title>Oryza sativa nipponbare(GA3) genomic DNA, chromosome 7, BAC clone:OJ1513_F02.</title>
        <authorList>
            <person name="Sasaki T."/>
            <person name="Matsumoto T."/>
            <person name="Katayose Y."/>
        </authorList>
    </citation>
    <scope>NUCLEOTIDE SEQUENCE</scope>
</reference>
<proteinExistence type="predicted"/>
<name>Q8H392_ORYSJ</name>
<evidence type="ECO:0000313" key="1">
    <source>
        <dbReference type="EMBL" id="BAC16166.1"/>
    </source>
</evidence>
<dbReference type="AlphaFoldDB" id="Q8H392"/>
<dbReference type="EMBL" id="AP003874">
    <property type="protein sequence ID" value="BAC83209.1"/>
    <property type="molecule type" value="Genomic_DNA"/>
</dbReference>
<sequence>MGELLDKMSKMRDMRIWLFGERGREKDKPTQINTLSQNRHQYMPPDTDIRDKPRQIQSGAIRGQQEGSSAISDLAEYIFEEEDYPVVN</sequence>
<gene>
    <name evidence="1" type="primary">OJ1513_F02.127</name>
    <name evidence="2" type="synonym">OJ1118_G09.134</name>
</gene>
<reference evidence="3" key="4">
    <citation type="journal article" date="2008" name="Nucleic Acids Res.">
        <title>The rice annotation project database (RAP-DB): 2008 update.</title>
        <authorList>
            <consortium name="The rice annotation project (RAP)"/>
        </authorList>
    </citation>
    <scope>GENOME REANNOTATION</scope>
    <source>
        <strain evidence="3">cv. Nipponbare</strain>
    </source>
</reference>
<reference evidence="3" key="3">
    <citation type="journal article" date="2005" name="Nature">
        <title>The map-based sequence of the rice genome.</title>
        <authorList>
            <consortium name="International rice genome sequencing project (IRGSP)"/>
            <person name="Matsumoto T."/>
            <person name="Wu J."/>
            <person name="Kanamori H."/>
            <person name="Katayose Y."/>
            <person name="Fujisawa M."/>
            <person name="Namiki N."/>
            <person name="Mizuno H."/>
            <person name="Yamamoto K."/>
            <person name="Antonio B.A."/>
            <person name="Baba T."/>
            <person name="Sakata K."/>
            <person name="Nagamura Y."/>
            <person name="Aoki H."/>
            <person name="Arikawa K."/>
            <person name="Arita K."/>
            <person name="Bito T."/>
            <person name="Chiden Y."/>
            <person name="Fujitsuka N."/>
            <person name="Fukunaka R."/>
            <person name="Hamada M."/>
            <person name="Harada C."/>
            <person name="Hayashi A."/>
            <person name="Hijishita S."/>
            <person name="Honda M."/>
            <person name="Hosokawa S."/>
            <person name="Ichikawa Y."/>
            <person name="Idonuma A."/>
            <person name="Iijima M."/>
            <person name="Ikeda M."/>
            <person name="Ikeno M."/>
            <person name="Ito K."/>
            <person name="Ito S."/>
            <person name="Ito T."/>
            <person name="Ito Y."/>
            <person name="Ito Y."/>
            <person name="Iwabuchi A."/>
            <person name="Kamiya K."/>
            <person name="Karasawa W."/>
            <person name="Kurita K."/>
            <person name="Katagiri S."/>
            <person name="Kikuta A."/>
            <person name="Kobayashi H."/>
            <person name="Kobayashi N."/>
            <person name="Machita K."/>
            <person name="Maehara T."/>
            <person name="Masukawa M."/>
            <person name="Mizubayashi T."/>
            <person name="Mukai Y."/>
            <person name="Nagasaki H."/>
            <person name="Nagata Y."/>
            <person name="Naito S."/>
            <person name="Nakashima M."/>
            <person name="Nakama Y."/>
            <person name="Nakamichi Y."/>
            <person name="Nakamura M."/>
            <person name="Meguro A."/>
            <person name="Negishi M."/>
            <person name="Ohta I."/>
            <person name="Ohta T."/>
            <person name="Okamoto M."/>
            <person name="Ono N."/>
            <person name="Saji S."/>
            <person name="Sakaguchi M."/>
            <person name="Sakai K."/>
            <person name="Shibata M."/>
            <person name="Shimokawa T."/>
            <person name="Song J."/>
            <person name="Takazaki Y."/>
            <person name="Terasawa K."/>
            <person name="Tsugane M."/>
            <person name="Tsuji K."/>
            <person name="Ueda S."/>
            <person name="Waki K."/>
            <person name="Yamagata H."/>
            <person name="Yamamoto M."/>
            <person name="Yamamoto S."/>
            <person name="Yamane H."/>
            <person name="Yoshiki S."/>
            <person name="Yoshihara R."/>
            <person name="Yukawa K."/>
            <person name="Zhong H."/>
            <person name="Yano M."/>
            <person name="Yuan Q."/>
            <person name="Ouyang S."/>
            <person name="Liu J."/>
            <person name="Jones K.M."/>
            <person name="Gansberger K."/>
            <person name="Moffat K."/>
            <person name="Hill J."/>
            <person name="Bera J."/>
            <person name="Fadrosh D."/>
            <person name="Jin S."/>
            <person name="Johri S."/>
            <person name="Kim M."/>
            <person name="Overton L."/>
            <person name="Reardon M."/>
            <person name="Tsitrin T."/>
            <person name="Vuong H."/>
            <person name="Weaver B."/>
            <person name="Ciecko A."/>
            <person name="Tallon L."/>
            <person name="Jackson J."/>
            <person name="Pai G."/>
            <person name="Aken S.V."/>
            <person name="Utterback T."/>
            <person name="Reidmuller S."/>
            <person name="Feldblyum T."/>
            <person name="Hsiao J."/>
            <person name="Zismann V."/>
            <person name="Iobst S."/>
            <person name="de Vazeille A.R."/>
            <person name="Buell C.R."/>
            <person name="Ying K."/>
            <person name="Li Y."/>
            <person name="Lu T."/>
            <person name="Huang Y."/>
            <person name="Zhao Q."/>
            <person name="Feng Q."/>
            <person name="Zhang L."/>
            <person name="Zhu J."/>
            <person name="Weng Q."/>
            <person name="Mu J."/>
            <person name="Lu Y."/>
            <person name="Fan D."/>
            <person name="Liu Y."/>
            <person name="Guan J."/>
            <person name="Zhang Y."/>
            <person name="Yu S."/>
            <person name="Liu X."/>
            <person name="Zhang Y."/>
            <person name="Hong G."/>
            <person name="Han B."/>
            <person name="Choisne N."/>
            <person name="Demange N."/>
            <person name="Orjeda G."/>
            <person name="Samain S."/>
            <person name="Cattolico L."/>
            <person name="Pelletier E."/>
            <person name="Couloux A."/>
            <person name="Segurens B."/>
            <person name="Wincker P."/>
            <person name="D'Hont A."/>
            <person name="Scarpelli C."/>
            <person name="Weissenbach J."/>
            <person name="Salanoubat M."/>
            <person name="Quetier F."/>
            <person name="Yu Y."/>
            <person name="Kim H.R."/>
            <person name="Rambo T."/>
            <person name="Currie J."/>
            <person name="Collura K."/>
            <person name="Luo M."/>
            <person name="Yang T."/>
            <person name="Ammiraju J.S.S."/>
            <person name="Engler F."/>
            <person name="Soderlund C."/>
            <person name="Wing R.A."/>
            <person name="Palmer L.E."/>
            <person name="de la Bastide M."/>
            <person name="Spiegel L."/>
            <person name="Nascimento L."/>
            <person name="Zutavern T."/>
            <person name="O'Shaughnessy A."/>
            <person name="Dike S."/>
            <person name="Dedhia N."/>
            <person name="Preston R."/>
            <person name="Balija V."/>
            <person name="McCombie W.R."/>
            <person name="Chow T."/>
            <person name="Chen H."/>
            <person name="Chung M."/>
            <person name="Chen C."/>
            <person name="Shaw J."/>
            <person name="Wu H."/>
            <person name="Hsiao K."/>
            <person name="Chao Y."/>
            <person name="Chu M."/>
            <person name="Cheng C."/>
            <person name="Hour A."/>
            <person name="Lee P."/>
            <person name="Lin S."/>
            <person name="Lin Y."/>
            <person name="Liou J."/>
            <person name="Liu S."/>
            <person name="Hsing Y."/>
            <person name="Raghuvanshi S."/>
            <person name="Mohanty A."/>
            <person name="Bharti A.K."/>
            <person name="Gaur A."/>
            <person name="Gupta V."/>
            <person name="Kumar D."/>
            <person name="Ravi V."/>
            <person name="Vij S."/>
            <person name="Kapur A."/>
            <person name="Khurana P."/>
            <person name="Khurana P."/>
            <person name="Khurana J.P."/>
            <person name="Tyagi A.K."/>
            <person name="Gaikwad K."/>
            <person name="Singh A."/>
            <person name="Dalal V."/>
            <person name="Srivastava S."/>
            <person name="Dixit A."/>
            <person name="Pal A.K."/>
            <person name="Ghazi I.A."/>
            <person name="Yadav M."/>
            <person name="Pandit A."/>
            <person name="Bhargava A."/>
            <person name="Sureshbabu K."/>
            <person name="Batra K."/>
            <person name="Sharma T.R."/>
            <person name="Mohapatra T."/>
            <person name="Singh N.K."/>
            <person name="Messing J."/>
            <person name="Nelson A.B."/>
            <person name="Fuks G."/>
            <person name="Kavchok S."/>
            <person name="Keizer G."/>
            <person name="Linton E."/>
            <person name="Llaca V."/>
            <person name="Song R."/>
            <person name="Tanyolac B."/>
            <person name="Young S."/>
            <person name="Ho-Il K."/>
            <person name="Hahn J.H."/>
            <person name="Sangsakoo G."/>
            <person name="Vanavichit A."/>
            <person name="de Mattos Luiz.A.T."/>
            <person name="Zimmer P.D."/>
            <person name="Malone G."/>
            <person name="Dellagostin O."/>
            <person name="de Oliveira A.C."/>
            <person name="Bevan M."/>
            <person name="Bancroft I."/>
            <person name="Minx P."/>
            <person name="Cordum H."/>
            <person name="Wilson R."/>
            <person name="Cheng Z."/>
            <person name="Jin W."/>
            <person name="Jiang J."/>
            <person name="Leong S.A."/>
            <person name="Iwama H."/>
            <person name="Gojobori T."/>
            <person name="Itoh T."/>
            <person name="Niimura Y."/>
            <person name="Fujii Y."/>
            <person name="Habara T."/>
            <person name="Sakai H."/>
            <person name="Sato Y."/>
            <person name="Wilson G."/>
            <person name="Kumar K."/>
            <person name="McCouch S."/>
            <person name="Juretic N."/>
            <person name="Hoen D."/>
            <person name="Wright S."/>
            <person name="Bruskiewich R."/>
            <person name="Bureau T."/>
            <person name="Miyao A."/>
            <person name="Hirochika H."/>
            <person name="Nishikawa T."/>
            <person name="Kadowaki K."/>
            <person name="Sugiura M."/>
            <person name="Burr B."/>
            <person name="Sasaki T."/>
        </authorList>
    </citation>
    <scope>NUCLEOTIDE SEQUENCE [LARGE SCALE GENOMIC DNA]</scope>
    <source>
        <strain evidence="3">cv. Nipponbare</strain>
    </source>
</reference>
<dbReference type="EMBL" id="AP005244">
    <property type="protein sequence ID" value="BAC16166.1"/>
    <property type="molecule type" value="Genomic_DNA"/>
</dbReference>